<sequence>MFKERQANRNINIEFYHWTKKITNMYNLIKCPPWMKLWKYYIDMMNHSPISLLKINCSGQIPIHHYVWEQGGAAKKEQMWLYENLADLLEGKMWSPFLPDINLVDCNICIAIERQVGRVVYPSIKEMKDTVNLEGEYVQ</sequence>
<name>A0A7R8HD92_LEPSM</name>
<protein>
    <submittedName>
        <fullName evidence="1">(salmon louse) hypothetical protein</fullName>
    </submittedName>
</protein>
<accession>A0A7R8HD92</accession>
<evidence type="ECO:0000313" key="2">
    <source>
        <dbReference type="Proteomes" id="UP000675881"/>
    </source>
</evidence>
<proteinExistence type="predicted"/>
<reference evidence="1" key="1">
    <citation type="submission" date="2021-02" db="EMBL/GenBank/DDBJ databases">
        <authorList>
            <person name="Bekaert M."/>
        </authorList>
    </citation>
    <scope>NUCLEOTIDE SEQUENCE</scope>
    <source>
        <strain evidence="1">IoA-00</strain>
    </source>
</reference>
<organism evidence="1 2">
    <name type="scientific">Lepeophtheirus salmonis</name>
    <name type="common">Salmon louse</name>
    <name type="synonym">Caligus salmonis</name>
    <dbReference type="NCBI Taxonomy" id="72036"/>
    <lineage>
        <taxon>Eukaryota</taxon>
        <taxon>Metazoa</taxon>
        <taxon>Ecdysozoa</taxon>
        <taxon>Arthropoda</taxon>
        <taxon>Crustacea</taxon>
        <taxon>Multicrustacea</taxon>
        <taxon>Hexanauplia</taxon>
        <taxon>Copepoda</taxon>
        <taxon>Siphonostomatoida</taxon>
        <taxon>Caligidae</taxon>
        <taxon>Lepeophtheirus</taxon>
    </lineage>
</organism>
<keyword evidence="2" id="KW-1185">Reference proteome</keyword>
<evidence type="ECO:0000313" key="1">
    <source>
        <dbReference type="EMBL" id="CAF3005329.1"/>
    </source>
</evidence>
<dbReference type="EMBL" id="HG994586">
    <property type="protein sequence ID" value="CAF3005329.1"/>
    <property type="molecule type" value="Genomic_DNA"/>
</dbReference>
<dbReference type="AlphaFoldDB" id="A0A7R8HD92"/>
<gene>
    <name evidence="1" type="ORF">LSAA_13436</name>
</gene>
<dbReference type="Proteomes" id="UP000675881">
    <property type="component" value="Chromosome 7"/>
</dbReference>